<keyword evidence="12 13" id="KW-0464">Manganese</keyword>
<evidence type="ECO:0000256" key="8">
    <source>
        <dbReference type="ARBA" id="ARBA00022968"/>
    </source>
</evidence>
<dbReference type="PANTHER" id="PTHR11214:SF363">
    <property type="entry name" value="HEXOSYLTRANSFERASE"/>
    <property type="match status" value="1"/>
</dbReference>
<evidence type="ECO:0000256" key="13">
    <source>
        <dbReference type="RuleBase" id="RU363063"/>
    </source>
</evidence>
<dbReference type="Gene3D" id="3.90.550.50">
    <property type="match status" value="1"/>
</dbReference>
<dbReference type="Pfam" id="PF01762">
    <property type="entry name" value="Galactosyl_T"/>
    <property type="match status" value="1"/>
</dbReference>
<evidence type="ECO:0000256" key="9">
    <source>
        <dbReference type="ARBA" id="ARBA00022989"/>
    </source>
</evidence>
<gene>
    <name evidence="14" type="ORF">LUZ61_008135</name>
</gene>
<dbReference type="PANTHER" id="PTHR11214">
    <property type="entry name" value="BETA-1,3-N-ACETYLGLUCOSAMINYLTRANSFERASE"/>
    <property type="match status" value="1"/>
</dbReference>
<dbReference type="EC" id="2.4.1.-" evidence="13"/>
<dbReference type="Proteomes" id="UP001210211">
    <property type="component" value="Unassembled WGS sequence"/>
</dbReference>
<keyword evidence="7" id="KW-0812">Transmembrane</keyword>
<evidence type="ECO:0000256" key="6">
    <source>
        <dbReference type="ARBA" id="ARBA00022679"/>
    </source>
</evidence>
<accession>A0AAD5ZUR2</accession>
<comment type="caution">
    <text evidence="14">The sequence shown here is derived from an EMBL/GenBank/DDBJ whole genome shotgun (WGS) entry which is preliminary data.</text>
</comment>
<evidence type="ECO:0000256" key="4">
    <source>
        <dbReference type="ARBA" id="ARBA00008661"/>
    </source>
</evidence>
<keyword evidence="6" id="KW-0808">Transferase</keyword>
<organism evidence="14 15">
    <name type="scientific">Rhynchospora tenuis</name>
    <dbReference type="NCBI Taxonomy" id="198213"/>
    <lineage>
        <taxon>Eukaryota</taxon>
        <taxon>Viridiplantae</taxon>
        <taxon>Streptophyta</taxon>
        <taxon>Embryophyta</taxon>
        <taxon>Tracheophyta</taxon>
        <taxon>Spermatophyta</taxon>
        <taxon>Magnoliopsida</taxon>
        <taxon>Liliopsida</taxon>
        <taxon>Poales</taxon>
        <taxon>Cyperaceae</taxon>
        <taxon>Cyperoideae</taxon>
        <taxon>Rhynchosporeae</taxon>
        <taxon>Rhynchospora</taxon>
    </lineage>
</organism>
<comment type="cofactor">
    <cofactor evidence="1 13">
        <name>Mn(2+)</name>
        <dbReference type="ChEBI" id="CHEBI:29035"/>
    </cofactor>
</comment>
<keyword evidence="15" id="KW-1185">Reference proteome</keyword>
<dbReference type="EMBL" id="JAMRDG010000001">
    <property type="protein sequence ID" value="KAJ3704430.1"/>
    <property type="molecule type" value="Genomic_DNA"/>
</dbReference>
<sequence length="314" mass="36736">MSFAPSSKRSSPSNLAHILLFALALLITFFIFHGDYLFASTVSADVSLTSTTTDMTSITTVKPEFRLFIGVITMPELYTRRHLLRTLFSLQTYDKSVAEIDIRFIFCNLTNEEQRVFVAMEIVLHDDIIILDCKENMNEGKTYKFLSELAKWYGDEQYDFVMKTDDDSYIILEELIQSVRDKPRFDMYYGIKIPCDKEDYFPYQPFMEGMGYVLSWDLIEWVATSDLPRNDHNGPEDMWTGMWFNLAGKAKNRFDMSPRIYDYKGAAETNCFRHDFIPDSILVHRLKHDFEWVNTLNYFNVTSGLKPSKFYSKL</sequence>
<evidence type="ECO:0000256" key="12">
    <source>
        <dbReference type="ARBA" id="ARBA00023211"/>
    </source>
</evidence>
<comment type="pathway">
    <text evidence="3">Protein modification; protein glycosylation.</text>
</comment>
<proteinExistence type="inferred from homology"/>
<dbReference type="GO" id="GO:0016758">
    <property type="term" value="F:hexosyltransferase activity"/>
    <property type="evidence" value="ECO:0007669"/>
    <property type="project" value="InterPro"/>
</dbReference>
<evidence type="ECO:0000256" key="5">
    <source>
        <dbReference type="ARBA" id="ARBA00022676"/>
    </source>
</evidence>
<name>A0AAD5ZUR2_9POAL</name>
<evidence type="ECO:0000256" key="11">
    <source>
        <dbReference type="ARBA" id="ARBA00023136"/>
    </source>
</evidence>
<evidence type="ECO:0000256" key="7">
    <source>
        <dbReference type="ARBA" id="ARBA00022692"/>
    </source>
</evidence>
<evidence type="ECO:0000256" key="3">
    <source>
        <dbReference type="ARBA" id="ARBA00004922"/>
    </source>
</evidence>
<keyword evidence="8" id="KW-0735">Signal-anchor</keyword>
<dbReference type="GO" id="GO:0000139">
    <property type="term" value="C:Golgi membrane"/>
    <property type="evidence" value="ECO:0007669"/>
    <property type="project" value="UniProtKB-SubCell"/>
</dbReference>
<evidence type="ECO:0000256" key="10">
    <source>
        <dbReference type="ARBA" id="ARBA00023034"/>
    </source>
</evidence>
<evidence type="ECO:0000256" key="2">
    <source>
        <dbReference type="ARBA" id="ARBA00004323"/>
    </source>
</evidence>
<evidence type="ECO:0000313" key="15">
    <source>
        <dbReference type="Proteomes" id="UP001210211"/>
    </source>
</evidence>
<keyword evidence="11" id="KW-0472">Membrane</keyword>
<keyword evidence="10 13" id="KW-0333">Golgi apparatus</keyword>
<reference evidence="14 15" key="1">
    <citation type="journal article" date="2022" name="Cell">
        <title>Repeat-based holocentromeres influence genome architecture and karyotype evolution.</title>
        <authorList>
            <person name="Hofstatter P.G."/>
            <person name="Thangavel G."/>
            <person name="Lux T."/>
            <person name="Neumann P."/>
            <person name="Vondrak T."/>
            <person name="Novak P."/>
            <person name="Zhang M."/>
            <person name="Costa L."/>
            <person name="Castellani M."/>
            <person name="Scott A."/>
            <person name="Toegelov H."/>
            <person name="Fuchs J."/>
            <person name="Mata-Sucre Y."/>
            <person name="Dias Y."/>
            <person name="Vanzela A.L.L."/>
            <person name="Huettel B."/>
            <person name="Almeida C.C.S."/>
            <person name="Simkova H."/>
            <person name="Souza G."/>
            <person name="Pedrosa-Harand A."/>
            <person name="Macas J."/>
            <person name="Mayer K.F.X."/>
            <person name="Houben A."/>
            <person name="Marques A."/>
        </authorList>
    </citation>
    <scope>NUCLEOTIDE SEQUENCE [LARGE SCALE GENOMIC DNA]</scope>
    <source>
        <strain evidence="14">RhyTen1mFocal</strain>
    </source>
</reference>
<evidence type="ECO:0000313" key="14">
    <source>
        <dbReference type="EMBL" id="KAJ3704430.1"/>
    </source>
</evidence>
<comment type="similarity">
    <text evidence="4 13">Belongs to the glycosyltransferase 31 family.</text>
</comment>
<evidence type="ECO:0000256" key="1">
    <source>
        <dbReference type="ARBA" id="ARBA00001936"/>
    </source>
</evidence>
<comment type="subcellular location">
    <subcellularLocation>
        <location evidence="2 13">Golgi apparatus membrane</location>
        <topology evidence="2 13">Single-pass type II membrane protein</topology>
    </subcellularLocation>
</comment>
<dbReference type="InterPro" id="IPR002659">
    <property type="entry name" value="Glyco_trans_31"/>
</dbReference>
<keyword evidence="9" id="KW-1133">Transmembrane helix</keyword>
<dbReference type="AlphaFoldDB" id="A0AAD5ZUR2"/>
<protein>
    <recommendedName>
        <fullName evidence="13">Hexosyltransferase</fullName>
        <ecNumber evidence="13">2.4.1.-</ecNumber>
    </recommendedName>
</protein>
<keyword evidence="5 13" id="KW-0328">Glycosyltransferase</keyword>